<dbReference type="Pfam" id="PF13439">
    <property type="entry name" value="Glyco_transf_4"/>
    <property type="match status" value="1"/>
</dbReference>
<dbReference type="CDD" id="cd03811">
    <property type="entry name" value="GT4_GT28_WabH-like"/>
    <property type="match status" value="1"/>
</dbReference>
<feature type="domain" description="Glycosyltransferase subfamily 4-like N-terminal" evidence="4">
    <location>
        <begin position="53"/>
        <end position="206"/>
    </location>
</feature>
<feature type="domain" description="Glycosyl transferase family 1" evidence="3">
    <location>
        <begin position="213"/>
        <end position="378"/>
    </location>
</feature>
<evidence type="ECO:0000256" key="1">
    <source>
        <dbReference type="ARBA" id="ARBA00022676"/>
    </source>
</evidence>
<sequence length="409" mass="45274">MTGRRQKILLLDTGREWGGGTNSMLELLKRIDRHRFDITCCFYHNYSRGEGETIAQALQAIGIDVCFIAQFRQPRWAKLSKELLRGLLFFSRPLKGAAARAVDLRWRVRPNAQAIADLLRSGGYDTLYMNNQPSTNVEGYLAAESVPIAVVQHCRIEPQMTPPLVRMVNRTGDLIIAVSHGVHRALCESGVAAEKCAVVANAIDIHQPLPDPQKIRQQYALPPHTFLFGTIGSLILRKANHHVLQALATFSAACPQAEWKLMIVGSGPEQQKLQQQAASLHIQDRVIFTGFQNNALDYLAAFDAFILASKSEGLPRVVLEAMLVNTAVIGSRVTGTAELITHQRTGLLFDYGDTATLGAQMQQLWQDAPLRKALVEAAGRSVREHYAIENYVAGVEQRLQSVMKGKPHV</sequence>
<name>A0A0U5KY38_9GAMM</name>
<evidence type="ECO:0000259" key="3">
    <source>
        <dbReference type="Pfam" id="PF00534"/>
    </source>
</evidence>
<dbReference type="SUPFAM" id="SSF53756">
    <property type="entry name" value="UDP-Glycosyltransferase/glycogen phosphorylase"/>
    <property type="match status" value="1"/>
</dbReference>
<dbReference type="InterPro" id="IPR028098">
    <property type="entry name" value="Glyco_trans_4-like_N"/>
</dbReference>
<dbReference type="PATRIC" id="fig|1619313.3.peg.82"/>
<dbReference type="GO" id="GO:0016757">
    <property type="term" value="F:glycosyltransferase activity"/>
    <property type="evidence" value="ECO:0007669"/>
    <property type="project" value="UniProtKB-KW"/>
</dbReference>
<dbReference type="PANTHER" id="PTHR12526:SF629">
    <property type="entry name" value="TEICHURONIC ACID BIOSYNTHESIS GLYCOSYLTRANSFERASE TUAH-RELATED"/>
    <property type="match status" value="1"/>
</dbReference>
<proteinExistence type="predicted"/>
<evidence type="ECO:0000313" key="5">
    <source>
        <dbReference type="EMBL" id="CUU22319.1"/>
    </source>
</evidence>
<protein>
    <submittedName>
        <fullName evidence="5">Glycosyl transferase family 1</fullName>
    </submittedName>
</protein>
<evidence type="ECO:0000313" key="6">
    <source>
        <dbReference type="Proteomes" id="UP000059419"/>
    </source>
</evidence>
<dbReference type="GO" id="GO:1901135">
    <property type="term" value="P:carbohydrate derivative metabolic process"/>
    <property type="evidence" value="ECO:0007669"/>
    <property type="project" value="UniProtKB-ARBA"/>
</dbReference>
<dbReference type="Gene3D" id="3.40.50.2000">
    <property type="entry name" value="Glycogen Phosphorylase B"/>
    <property type="match status" value="2"/>
</dbReference>
<evidence type="ECO:0000256" key="2">
    <source>
        <dbReference type="ARBA" id="ARBA00022679"/>
    </source>
</evidence>
<keyword evidence="6" id="KW-1185">Reference proteome</keyword>
<keyword evidence="2 5" id="KW-0808">Transferase</keyword>
<dbReference type="AlphaFoldDB" id="A0A0U5KY38"/>
<dbReference type="InterPro" id="IPR001296">
    <property type="entry name" value="Glyco_trans_1"/>
</dbReference>
<evidence type="ECO:0000259" key="4">
    <source>
        <dbReference type="Pfam" id="PF13439"/>
    </source>
</evidence>
<reference evidence="6" key="1">
    <citation type="submission" date="2015-11" db="EMBL/GenBank/DDBJ databases">
        <authorList>
            <person name="Blom J."/>
        </authorList>
    </citation>
    <scope>NUCLEOTIDE SEQUENCE [LARGE SCALE GENOMIC DNA]</scope>
</reference>
<keyword evidence="1" id="KW-0328">Glycosyltransferase</keyword>
<dbReference type="PANTHER" id="PTHR12526">
    <property type="entry name" value="GLYCOSYLTRANSFERASE"/>
    <property type="match status" value="1"/>
</dbReference>
<gene>
    <name evidence="5" type="ORF">EM595_0082</name>
</gene>
<dbReference type="Pfam" id="PF00534">
    <property type="entry name" value="Glycos_transf_1"/>
    <property type="match status" value="1"/>
</dbReference>
<dbReference type="EMBL" id="LN907827">
    <property type="protein sequence ID" value="CUU22319.1"/>
    <property type="molecule type" value="Genomic_DNA"/>
</dbReference>
<organism evidence="5 6">
    <name type="scientific">Duffyella gerundensis</name>
    <dbReference type="NCBI Taxonomy" id="1619313"/>
    <lineage>
        <taxon>Bacteria</taxon>
        <taxon>Pseudomonadati</taxon>
        <taxon>Pseudomonadota</taxon>
        <taxon>Gammaproteobacteria</taxon>
        <taxon>Enterobacterales</taxon>
        <taxon>Erwiniaceae</taxon>
        <taxon>Duffyella</taxon>
    </lineage>
</organism>
<dbReference type="OrthoDB" id="4611853at2"/>
<accession>A0A0U5KY38</accession>
<dbReference type="Proteomes" id="UP000059419">
    <property type="component" value="Chromosome 1"/>
</dbReference>
<dbReference type="RefSeq" id="WP_067426664.1">
    <property type="nucleotide sequence ID" value="NZ_LN907827.1"/>
</dbReference>
<dbReference type="STRING" id="1619313.EM595_0082"/>
<dbReference type="KEGG" id="ege:EM595_0082"/>